<comment type="subcellular location">
    <subcellularLocation>
        <location evidence="1">Cell membrane</location>
        <topology evidence="1">Multi-pass membrane protein</topology>
    </subcellularLocation>
</comment>
<keyword evidence="4 7" id="KW-0812">Transmembrane</keyword>
<keyword evidence="10" id="KW-1185">Reference proteome</keyword>
<dbReference type="Pfam" id="PF04239">
    <property type="entry name" value="DUF421"/>
    <property type="match status" value="1"/>
</dbReference>
<dbReference type="PANTHER" id="PTHR34582">
    <property type="entry name" value="UPF0702 TRANSMEMBRANE PROTEIN YCAP"/>
    <property type="match status" value="1"/>
</dbReference>
<accession>A0A7L5DQK2</accession>
<keyword evidence="5 7" id="KW-1133">Transmembrane helix</keyword>
<sequence length="285" mass="31973">MQQEKIFLYDWKRILFGTTPPEFILEVFGRTLIIYLILLVAIRIFGKRLSGQLTITEMSIMLTMGAILAPAMQLADRGLLAGVVALLCALAFQRGINYWGLKNSKAEALIQGKEVALIEDGIMNLKNLRSSRVSRPQLLSALRSENIYTTGSIYRVYLEACGTFSIYTHQTNKSGLSTLMDSDAEIHSIQELDPHSVACQRCGNTVQSHPKPGNCPICDANQWSRLTANQIVCNRIRTFISPTGFGYCWGAHQPIFCWKLSSGRSSCIWFCWYRCDSWASGWPVS</sequence>
<evidence type="ECO:0000313" key="10">
    <source>
        <dbReference type="Proteomes" id="UP000501128"/>
    </source>
</evidence>
<dbReference type="Proteomes" id="UP000501128">
    <property type="component" value="Chromosome"/>
</dbReference>
<evidence type="ECO:0000256" key="3">
    <source>
        <dbReference type="ARBA" id="ARBA00022475"/>
    </source>
</evidence>
<dbReference type="GO" id="GO:0005886">
    <property type="term" value="C:plasma membrane"/>
    <property type="evidence" value="ECO:0007669"/>
    <property type="project" value="UniProtKB-SubCell"/>
</dbReference>
<evidence type="ECO:0000256" key="4">
    <source>
        <dbReference type="ARBA" id="ARBA00022692"/>
    </source>
</evidence>
<dbReference type="AlphaFoldDB" id="A0A7L5DQK2"/>
<evidence type="ECO:0000259" key="8">
    <source>
        <dbReference type="Pfam" id="PF04239"/>
    </source>
</evidence>
<feature type="transmembrane region" description="Helical" evidence="7">
    <location>
        <begin position="53"/>
        <end position="72"/>
    </location>
</feature>
<protein>
    <submittedName>
        <fullName evidence="9">DUF421 domain-containing protein</fullName>
    </submittedName>
</protein>
<evidence type="ECO:0000256" key="7">
    <source>
        <dbReference type="SAM" id="Phobius"/>
    </source>
</evidence>
<feature type="domain" description="YetF C-terminal" evidence="8">
    <location>
        <begin position="102"/>
        <end position="186"/>
    </location>
</feature>
<reference evidence="9 10" key="1">
    <citation type="submission" date="2020-04" db="EMBL/GenBank/DDBJ databases">
        <title>Genome sequencing of novel species.</title>
        <authorList>
            <person name="Heo J."/>
            <person name="Kim S.-J."/>
            <person name="Kim J.-S."/>
            <person name="Hong S.-B."/>
            <person name="Kwon S.-W."/>
        </authorList>
    </citation>
    <scope>NUCLEOTIDE SEQUENCE [LARGE SCALE GENOMIC DNA]</scope>
    <source>
        <strain evidence="9 10">CJU-R4</strain>
    </source>
</reference>
<organism evidence="9 10">
    <name type="scientific">Spirosoma rhododendri</name>
    <dbReference type="NCBI Taxonomy" id="2728024"/>
    <lineage>
        <taxon>Bacteria</taxon>
        <taxon>Pseudomonadati</taxon>
        <taxon>Bacteroidota</taxon>
        <taxon>Cytophagia</taxon>
        <taxon>Cytophagales</taxon>
        <taxon>Cytophagaceae</taxon>
        <taxon>Spirosoma</taxon>
    </lineage>
</organism>
<dbReference type="EMBL" id="CP051677">
    <property type="protein sequence ID" value="QJD79503.1"/>
    <property type="molecule type" value="Genomic_DNA"/>
</dbReference>
<keyword evidence="3" id="KW-1003">Cell membrane</keyword>
<gene>
    <name evidence="9" type="ORF">HH216_14620</name>
</gene>
<comment type="similarity">
    <text evidence="2">Belongs to the UPF0702 family.</text>
</comment>
<feature type="transmembrane region" description="Helical" evidence="7">
    <location>
        <begin position="78"/>
        <end position="96"/>
    </location>
</feature>
<evidence type="ECO:0000256" key="1">
    <source>
        <dbReference type="ARBA" id="ARBA00004651"/>
    </source>
</evidence>
<dbReference type="InterPro" id="IPR007353">
    <property type="entry name" value="DUF421"/>
</dbReference>
<dbReference type="Gene3D" id="3.30.240.20">
    <property type="entry name" value="bsu07140 like domains"/>
    <property type="match status" value="1"/>
</dbReference>
<evidence type="ECO:0000313" key="9">
    <source>
        <dbReference type="EMBL" id="QJD79503.1"/>
    </source>
</evidence>
<dbReference type="KEGG" id="srho:HH216_14620"/>
<evidence type="ECO:0000256" key="2">
    <source>
        <dbReference type="ARBA" id="ARBA00006448"/>
    </source>
</evidence>
<feature type="transmembrane region" description="Helical" evidence="7">
    <location>
        <begin position="27"/>
        <end position="46"/>
    </location>
</feature>
<dbReference type="InterPro" id="IPR023090">
    <property type="entry name" value="UPF0702_alpha/beta_dom_sf"/>
</dbReference>
<dbReference type="PANTHER" id="PTHR34582:SF6">
    <property type="entry name" value="UPF0702 TRANSMEMBRANE PROTEIN YCAP"/>
    <property type="match status" value="1"/>
</dbReference>
<proteinExistence type="inferred from homology"/>
<dbReference type="RefSeq" id="WP_169551467.1">
    <property type="nucleotide sequence ID" value="NZ_CP051677.1"/>
</dbReference>
<evidence type="ECO:0000256" key="5">
    <source>
        <dbReference type="ARBA" id="ARBA00022989"/>
    </source>
</evidence>
<evidence type="ECO:0000256" key="6">
    <source>
        <dbReference type="ARBA" id="ARBA00023136"/>
    </source>
</evidence>
<name>A0A7L5DQK2_9BACT</name>
<keyword evidence="6 7" id="KW-0472">Membrane</keyword>